<dbReference type="PANTHER" id="PTHR30383:SF5">
    <property type="entry name" value="SGNH HYDROLASE-TYPE ESTERASE DOMAIN-CONTAINING PROTEIN"/>
    <property type="match status" value="1"/>
</dbReference>
<dbReference type="AlphaFoldDB" id="A0A117RHV2"/>
<evidence type="ECO:0000313" key="6">
    <source>
        <dbReference type="Proteomes" id="UP000053429"/>
    </source>
</evidence>
<dbReference type="SUPFAM" id="SSF69318">
    <property type="entry name" value="Integrin alpha N-terminal domain"/>
    <property type="match status" value="1"/>
</dbReference>
<dbReference type="Pfam" id="PF13472">
    <property type="entry name" value="Lipase_GDSL_2"/>
    <property type="match status" value="1"/>
</dbReference>
<dbReference type="InterPro" id="IPR051532">
    <property type="entry name" value="Ester_Hydrolysis_Enzymes"/>
</dbReference>
<dbReference type="PROSITE" id="PS51257">
    <property type="entry name" value="PROKAR_LIPOPROTEIN"/>
    <property type="match status" value="1"/>
</dbReference>
<feature type="compositionally biased region" description="Gly residues" evidence="2">
    <location>
        <begin position="700"/>
        <end position="709"/>
    </location>
</feature>
<proteinExistence type="predicted"/>
<name>A0A117RHV2_9ACTN</name>
<dbReference type="STRING" id="661399.AQJ67_41680"/>
<gene>
    <name evidence="5" type="ORF">AQJ67_41680</name>
</gene>
<dbReference type="EMBL" id="LMWY01000064">
    <property type="protein sequence ID" value="KUN91618.1"/>
    <property type="molecule type" value="Genomic_DNA"/>
</dbReference>
<dbReference type="InterPro" id="IPR003539">
    <property type="entry name" value="CD_toxinB"/>
</dbReference>
<dbReference type="Gene3D" id="3.60.10.10">
    <property type="entry name" value="Endonuclease/exonuclease/phosphatase"/>
    <property type="match status" value="1"/>
</dbReference>
<evidence type="ECO:0000256" key="2">
    <source>
        <dbReference type="SAM" id="MobiDB-lite"/>
    </source>
</evidence>
<feature type="domain" description="SGNH hydrolase-type esterase" evidence="4">
    <location>
        <begin position="480"/>
        <end position="656"/>
    </location>
</feature>
<accession>A0A117RHV2</accession>
<protein>
    <recommendedName>
        <fullName evidence="4">SGNH hydrolase-type esterase domain-containing protein</fullName>
    </recommendedName>
</protein>
<comment type="caution">
    <text evidence="5">The sequence shown here is derived from an EMBL/GenBank/DDBJ whole genome shotgun (WGS) entry which is preliminary data.</text>
</comment>
<dbReference type="SUPFAM" id="SSF56219">
    <property type="entry name" value="DNase I-like"/>
    <property type="match status" value="1"/>
</dbReference>
<evidence type="ECO:0000259" key="4">
    <source>
        <dbReference type="Pfam" id="PF13472"/>
    </source>
</evidence>
<dbReference type="InterPro" id="IPR013830">
    <property type="entry name" value="SGNH_hydro"/>
</dbReference>
<dbReference type="PRINTS" id="PR01388">
    <property type="entry name" value="CDTOXINB"/>
</dbReference>
<dbReference type="Gene3D" id="3.40.50.1110">
    <property type="entry name" value="SGNH hydrolase"/>
    <property type="match status" value="1"/>
</dbReference>
<sequence length="990" mass="106799">MTGLLDRAAKARGRLLAVLVSVAIIAASCLAIVAAPTSVSAADDGEFPKKFASWNMNGKENGDCGKKEDRWRPCIAPEFPDTAAEGIDVIALQEAGNTQPESAEFTGRILGDGGVYEYRWNVGTTSRPRNVYIYFSSTGQQRNGLAFAVRSPDPASETGPVRDAAQLAVNWSTGGDRPMLGIQIGEHWYFTAHAQSNGGNANDHREIIRMAGRHIELSSPNSDYMVLADFNYDPARLPDALQRHIIRSFQPTHQHGSEPDFAYHSRGNQRNFNVRSRGVNSDHWMVYYSIIIAIGAHIGNGGGAGGCRAPQTLAARAAAAEEDYCLPAVGYRFRVSPQEWRWRDWVLVKAPREDKARLQKKAGTANEHVTLLLGLRGTYRLKVTFEESGRCLTRDGFWDSCDVNNKDQDWGLSGGSLIDPYANEPRALKAITEPGADHPVIGFGQGTYKWDFTDAEIPPTDPEPTEPGPLEEKRIRLMPLGDSITFGLASSDGNGYRDELHDKIKRSAQTVDFVGSVRAGSMSDPDNEGHPGDRIDEIAGFAACSVPRYQPNVVTLHAGTNDMNQDFRLPTAPARLKALVDRTLKDSPRAVVLVAKLIPTGKAGLQPRIDAYNAALTDVVGQLQSEKKHVLLVDMERVLVSDGLENDAHPTDAGYAKMADAWYAGVVQAEAKGWISTPLPEQAPTDCDPDHNPGVEDGDGTGSGVGSGGTALGDGWRRLGVIVPGYGERFGRPVLAELNGDQRADYVQVAADGNFRASINTVGQPGQPDWADVGRYDIKVDGEVRFADIDGDGRDDYLQVSPNGAVRAWRNTGGGQSSTPGKASRLNFELWGVVFAGDGFTSDHLRFADINGDGRDDILRVSDAGAAHVYVNQGGQDSDGKPAADAWKLRLDWAGGTRGSSLQAVRFADADGDGKADYLQVGADGAAVHAFLNRGGGGEGSFEARYNWARESGYPRPYVQFADISGDGKADYLVVYDGGAVRAWLNRGGN</sequence>
<evidence type="ECO:0000313" key="5">
    <source>
        <dbReference type="EMBL" id="KUN91618.1"/>
    </source>
</evidence>
<feature type="chain" id="PRO_5007155516" description="SGNH hydrolase-type esterase domain-containing protein" evidence="3">
    <location>
        <begin position="42"/>
        <end position="990"/>
    </location>
</feature>
<dbReference type="SUPFAM" id="SSF52266">
    <property type="entry name" value="SGNH hydrolase"/>
    <property type="match status" value="1"/>
</dbReference>
<dbReference type="PANTHER" id="PTHR30383">
    <property type="entry name" value="THIOESTERASE 1/PROTEASE 1/LYSOPHOSPHOLIPASE L1"/>
    <property type="match status" value="1"/>
</dbReference>
<dbReference type="Gene3D" id="2.130.10.130">
    <property type="entry name" value="Integrin alpha, N-terminal"/>
    <property type="match status" value="1"/>
</dbReference>
<evidence type="ECO:0000256" key="3">
    <source>
        <dbReference type="SAM" id="SignalP"/>
    </source>
</evidence>
<dbReference type="Pfam" id="PF13517">
    <property type="entry name" value="FG-GAP_3"/>
    <property type="match status" value="2"/>
</dbReference>
<dbReference type="OrthoDB" id="468550at2"/>
<reference evidence="5 6" key="1">
    <citation type="submission" date="2015-10" db="EMBL/GenBank/DDBJ databases">
        <title>Draft genome sequence of Streptomyces caeruleatus NRRL B-24802, type strain for the species Streptomyces caeruleatus.</title>
        <authorList>
            <person name="Ruckert C."/>
            <person name="Winkler A."/>
            <person name="Kalinowski J."/>
            <person name="Kampfer P."/>
            <person name="Glaeser S."/>
        </authorList>
    </citation>
    <scope>NUCLEOTIDE SEQUENCE [LARGE SCALE GENOMIC DNA]</scope>
    <source>
        <strain evidence="5 6">NRRL B-24802</strain>
    </source>
</reference>
<keyword evidence="1 3" id="KW-0732">Signal</keyword>
<keyword evidence="6" id="KW-1185">Reference proteome</keyword>
<dbReference type="RefSeq" id="WP_062724911.1">
    <property type="nucleotide sequence ID" value="NZ_KQ948947.1"/>
</dbReference>
<dbReference type="InterPro" id="IPR013517">
    <property type="entry name" value="FG-GAP"/>
</dbReference>
<organism evidence="5 6">
    <name type="scientific">Streptomyces caeruleatus</name>
    <dbReference type="NCBI Taxonomy" id="661399"/>
    <lineage>
        <taxon>Bacteria</taxon>
        <taxon>Bacillati</taxon>
        <taxon>Actinomycetota</taxon>
        <taxon>Actinomycetes</taxon>
        <taxon>Kitasatosporales</taxon>
        <taxon>Streptomycetaceae</taxon>
        <taxon>Streptomyces</taxon>
    </lineage>
</organism>
<feature type="region of interest" description="Disordered" evidence="2">
    <location>
        <begin position="679"/>
        <end position="709"/>
    </location>
</feature>
<dbReference type="CDD" id="cd01833">
    <property type="entry name" value="XynB_like"/>
    <property type="match status" value="1"/>
</dbReference>
<dbReference type="InterPro" id="IPR036514">
    <property type="entry name" value="SGNH_hydro_sf"/>
</dbReference>
<feature type="signal peptide" evidence="3">
    <location>
        <begin position="1"/>
        <end position="41"/>
    </location>
</feature>
<dbReference type="InterPro" id="IPR036691">
    <property type="entry name" value="Endo/exonu/phosph_ase_sf"/>
</dbReference>
<dbReference type="GO" id="GO:0004622">
    <property type="term" value="F:phosphatidylcholine lysophospholipase activity"/>
    <property type="evidence" value="ECO:0007669"/>
    <property type="project" value="TreeGrafter"/>
</dbReference>
<dbReference type="InterPro" id="IPR028994">
    <property type="entry name" value="Integrin_alpha_N"/>
</dbReference>
<dbReference type="Proteomes" id="UP000053429">
    <property type="component" value="Unassembled WGS sequence"/>
</dbReference>
<evidence type="ECO:0000256" key="1">
    <source>
        <dbReference type="ARBA" id="ARBA00022729"/>
    </source>
</evidence>